<name>A0ABT4XP58_9RHOB</name>
<dbReference type="Proteomes" id="UP001210720">
    <property type="component" value="Unassembled WGS sequence"/>
</dbReference>
<proteinExistence type="predicted"/>
<evidence type="ECO:0000313" key="1">
    <source>
        <dbReference type="EMBL" id="MDA7423692.1"/>
    </source>
</evidence>
<evidence type="ECO:0000313" key="2">
    <source>
        <dbReference type="Proteomes" id="UP001210720"/>
    </source>
</evidence>
<organism evidence="1 2">
    <name type="scientific">Thalassococcus lentus</name>
    <dbReference type="NCBI Taxonomy" id="1210524"/>
    <lineage>
        <taxon>Bacteria</taxon>
        <taxon>Pseudomonadati</taxon>
        <taxon>Pseudomonadota</taxon>
        <taxon>Alphaproteobacteria</taxon>
        <taxon>Rhodobacterales</taxon>
        <taxon>Roseobacteraceae</taxon>
        <taxon>Thalassococcus</taxon>
    </lineage>
</organism>
<keyword evidence="2" id="KW-1185">Reference proteome</keyword>
<reference evidence="1 2" key="1">
    <citation type="submission" date="2023-01" db="EMBL/GenBank/DDBJ databases">
        <title>Thalassococcus onchidii sp. nov., isolated from a marine invertebrate from the South China Sea.</title>
        <authorList>
            <person name="Xu S."/>
            <person name="Liu Z."/>
            <person name="Xu Y."/>
        </authorList>
    </citation>
    <scope>NUCLEOTIDE SEQUENCE [LARGE SCALE GENOMIC DNA]</scope>
    <source>
        <strain evidence="1 2">KCTC 32084</strain>
    </source>
</reference>
<dbReference type="EMBL" id="JAQIOY010000001">
    <property type="protein sequence ID" value="MDA7423692.1"/>
    <property type="molecule type" value="Genomic_DNA"/>
</dbReference>
<dbReference type="RefSeq" id="WP_271431031.1">
    <property type="nucleotide sequence ID" value="NZ_JAQIOY010000001.1"/>
</dbReference>
<comment type="caution">
    <text evidence="1">The sequence shown here is derived from an EMBL/GenBank/DDBJ whole genome shotgun (WGS) entry which is preliminary data.</text>
</comment>
<protein>
    <submittedName>
        <fullName evidence="1">Uncharacterized protein</fullName>
    </submittedName>
</protein>
<gene>
    <name evidence="1" type="ORF">PFY00_03050</name>
</gene>
<accession>A0ABT4XP58</accession>
<sequence>MPEVELGPKLDRTDKVRFVDAHRPALPDGDYTVTLNHRLEDHEFSAKQELNFVVTGPRFALPNTEIASTFPPKNASGAFEAVLPHVILERASLPWERTALPHASGVDPEDRLPWLALLVFTDDEIDKRTKILPANDLLGGARHAGWTALPNETADDPEQQVLVLDLPSRLAQSVMPTAAELSLLTSVRVVNGDESKAVIVGNRLCKPGARHIAHLVSLEGQYRKKGAPTGNVAHDFEHWAHGSSHSVRLISLAQWTFHCSESVGDFHQILSNVTPSQLALPDKDLGAAQNAVSAGAIPLRHLRDTGDMTASWYHGPLAIAHHDVDLGLPARHAWDLLKTDSETGLVDISYAAAWQLGRLLALKDPKVGPVLYQWKRRVQHAARIDTVKDDNPGVELSAPEVPEFPLTQWFENALGKLASVPFDYLVPDPSILEPETIAFFTLDKAWMRALADGAFSIGRTGQKQQVLDALHRARIPDSAQSVPTRSGFLLRSRAVDGWPDLIVDGLDESGKELGAPIRFERLGNGVLLVLFEGKIADAVIHLHPQAMHFGFDGTRASGLTKPRANGSGSPVGLKLRHNSRTLDILDRLGSGLAADIGATTAHSFALAMIEAVPRIRFHTELPDV</sequence>